<gene>
    <name evidence="6" type="primary">LOC116215384</name>
</gene>
<dbReference type="AlphaFoldDB" id="A0A6P8EP24"/>
<dbReference type="InterPro" id="IPR001258">
    <property type="entry name" value="NHL_repeat"/>
</dbReference>
<keyword evidence="4" id="KW-0732">Signal</keyword>
<dbReference type="SUPFAM" id="SSF63829">
    <property type="entry name" value="Calcium-dependent phosphotriesterase"/>
    <property type="match status" value="1"/>
</dbReference>
<evidence type="ECO:0000256" key="1">
    <source>
        <dbReference type="ARBA" id="ARBA00022737"/>
    </source>
</evidence>
<keyword evidence="5" id="KW-1185">Reference proteome</keyword>
<evidence type="ECO:0000256" key="4">
    <source>
        <dbReference type="SAM" id="SignalP"/>
    </source>
</evidence>
<feature type="transmembrane region" description="Helical" evidence="3">
    <location>
        <begin position="241"/>
        <end position="261"/>
    </location>
</feature>
<dbReference type="OrthoDB" id="342730at2759"/>
<dbReference type="RefSeq" id="XP_031406936.1">
    <property type="nucleotide sequence ID" value="XM_031551076.1"/>
</dbReference>
<feature type="region of interest" description="Disordered" evidence="2">
    <location>
        <begin position="396"/>
        <end position="444"/>
    </location>
</feature>
<name>A0A6P8EP24_PUNGR</name>
<evidence type="ECO:0000256" key="2">
    <source>
        <dbReference type="SAM" id="MobiDB-lite"/>
    </source>
</evidence>
<dbReference type="PANTHER" id="PTHR13833:SF78">
    <property type="entry name" value="POTASSIUM TRANSPORTER"/>
    <property type="match status" value="1"/>
</dbReference>
<evidence type="ECO:0000256" key="3">
    <source>
        <dbReference type="SAM" id="Phobius"/>
    </source>
</evidence>
<evidence type="ECO:0000313" key="6">
    <source>
        <dbReference type="RefSeq" id="XP_031406936.1"/>
    </source>
</evidence>
<proteinExistence type="predicted"/>
<dbReference type="InterPro" id="IPR011042">
    <property type="entry name" value="6-blade_b-propeller_TolB-like"/>
</dbReference>
<keyword evidence="3" id="KW-1133">Transmembrane helix</keyword>
<keyword evidence="3" id="KW-0472">Membrane</keyword>
<dbReference type="Gene3D" id="2.120.10.30">
    <property type="entry name" value="TolB, C-terminal domain"/>
    <property type="match status" value="1"/>
</dbReference>
<reference evidence="5" key="1">
    <citation type="journal article" date="2020" name="Plant Biotechnol. J.">
        <title>The pomegranate (Punica granatum L.) draft genome dissects genetic divergence between soft- and hard-seeded cultivars.</title>
        <authorList>
            <person name="Luo X."/>
            <person name="Li H."/>
            <person name="Wu Z."/>
            <person name="Yao W."/>
            <person name="Zhao P."/>
            <person name="Cao D."/>
            <person name="Yu H."/>
            <person name="Li K."/>
            <person name="Poudel K."/>
            <person name="Zhao D."/>
            <person name="Zhang F."/>
            <person name="Xia X."/>
            <person name="Chen L."/>
            <person name="Wang Q."/>
            <person name="Jing D."/>
            <person name="Cao S."/>
        </authorList>
    </citation>
    <scope>NUCLEOTIDE SEQUENCE [LARGE SCALE GENOMIC DNA]</scope>
    <source>
        <strain evidence="5">cv. Tunisia</strain>
    </source>
</reference>
<reference evidence="6" key="2">
    <citation type="submission" date="2025-08" db="UniProtKB">
        <authorList>
            <consortium name="RefSeq"/>
        </authorList>
    </citation>
    <scope>IDENTIFICATION</scope>
    <source>
        <tissue evidence="6">Leaf</tissue>
    </source>
</reference>
<organism evidence="5 6">
    <name type="scientific">Punica granatum</name>
    <name type="common">Pomegranate</name>
    <dbReference type="NCBI Taxonomy" id="22663"/>
    <lineage>
        <taxon>Eukaryota</taxon>
        <taxon>Viridiplantae</taxon>
        <taxon>Streptophyta</taxon>
        <taxon>Embryophyta</taxon>
        <taxon>Tracheophyta</taxon>
        <taxon>Spermatophyta</taxon>
        <taxon>Magnoliopsida</taxon>
        <taxon>eudicotyledons</taxon>
        <taxon>Gunneridae</taxon>
        <taxon>Pentapetalae</taxon>
        <taxon>rosids</taxon>
        <taxon>malvids</taxon>
        <taxon>Myrtales</taxon>
        <taxon>Lythraceae</taxon>
        <taxon>Punica</taxon>
    </lineage>
</organism>
<feature type="chain" id="PRO_5027567171" evidence="4">
    <location>
        <begin position="25"/>
        <end position="500"/>
    </location>
</feature>
<dbReference type="Pfam" id="PF01436">
    <property type="entry name" value="NHL"/>
    <property type="match status" value="1"/>
</dbReference>
<protein>
    <submittedName>
        <fullName evidence="6">Uncharacterized protein LOC116215384 isoform X1</fullName>
    </submittedName>
</protein>
<keyword evidence="3" id="KW-0812">Transmembrane</keyword>
<dbReference type="Proteomes" id="UP000515151">
    <property type="component" value="Chromosome 7"/>
</dbReference>
<evidence type="ECO:0000313" key="5">
    <source>
        <dbReference type="Proteomes" id="UP000515151"/>
    </source>
</evidence>
<sequence>MSRNWVVPVLILAVLFGGVSSASASPPAKIISSAVSNVVSALVKWLWSLQSTPKTEVSGRSMMKFEGGYTVETVFDGSKLGIEPYSIEVSGDGELLVLDSDNSNIYKISIPLSSHSRPKLVAGSPEGYSGHVDGRAREGRLNHPKGLAVDDRGNIYIADAMNMAIRKISDLGISTIAGGKWGRGGGHVDGPSEDAKFSNDFDVFYVGISCSLMVVDRGDQAIREIQLHQDDCNSHEDGGSFHLGVAVLVAAGFFGYMLALLQQRVRAMFSSKNDLRAPIVKKTCSPMPPYQMPPKSVRAPFIPPEDDNESEETDDGLFISAAKLIINTGSSMAEIIAGLFTSSSRRTKARNYPRQETFFIPEEDEPPPMEPRGRAPHLKRTYPFTTYNEMERSETSGQIHAPGGNNWPVGDYRRPQPEVHQQQPLAQHRQQHHSRHFSSNPQTYYEKNCETNEVVFGAVQEQDGRREAMVIKAVDYGDPMYNHHNIRSRSINYMGYSNGY</sequence>
<accession>A0A6P8EP24</accession>
<dbReference type="PANTHER" id="PTHR13833">
    <property type="match status" value="1"/>
</dbReference>
<dbReference type="GeneID" id="116215384"/>
<feature type="signal peptide" evidence="4">
    <location>
        <begin position="1"/>
        <end position="24"/>
    </location>
</feature>
<keyword evidence="1" id="KW-0677">Repeat</keyword>